<dbReference type="Proteomes" id="UP000320212">
    <property type="component" value="Unassembled WGS sequence"/>
</dbReference>
<dbReference type="EMBL" id="VMTR01000043">
    <property type="protein sequence ID" value="TVT95114.1"/>
    <property type="molecule type" value="Genomic_DNA"/>
</dbReference>
<dbReference type="Proteomes" id="UP000619835">
    <property type="component" value="Unassembled WGS sequence"/>
</dbReference>
<dbReference type="AlphaFoldDB" id="A0A558GBH5"/>
<dbReference type="RefSeq" id="WP_115802848.1">
    <property type="nucleotide sequence ID" value="NZ_VMTR01000043.1"/>
</dbReference>
<proteinExistence type="predicted"/>
<evidence type="ECO:0000313" key="4">
    <source>
        <dbReference type="Proteomes" id="UP000320212"/>
    </source>
</evidence>
<dbReference type="Gene3D" id="1.10.287.1490">
    <property type="match status" value="1"/>
</dbReference>
<gene>
    <name evidence="3" type="ORF">FQA18_08185</name>
    <name evidence="2" type="ORF">GOC85_16930</name>
</gene>
<accession>A0A558GBH5</accession>
<sequence length="307" mass="33326">MQGEDRASLPDDLRTWVEARADEEGVDPETVLARALGTYRLAVSDAGESLDGDATVPERLDGVEGRVEALEGELDEKISDVRTRVVQVKRETDEKAPRDHAHPELDAELDRLADDVHATRNRMADLDERVDAGFENFEEILTYLDETTATVDENLRTVARTLLDLRARAADLEAAERERTALSELLRTANATGEKKARCEDCGETVHLDLLSEPRCPSCRTPFRDLSSSPGFFGSATLHTGRPPALESADSARATDAVEDLLDEAPTGVVDDDPATGGATDRDRPAAPREEESPQQGAAAGSEHGDD</sequence>
<evidence type="ECO:0000256" key="1">
    <source>
        <dbReference type="SAM" id="MobiDB-lite"/>
    </source>
</evidence>
<feature type="region of interest" description="Disordered" evidence="1">
    <location>
        <begin position="234"/>
        <end position="307"/>
    </location>
</feature>
<protein>
    <recommendedName>
        <fullName evidence="5">CopG family transcriptional regulator</fullName>
    </recommendedName>
</protein>
<organism evidence="3 4">
    <name type="scientific">Haloferax volcanii</name>
    <name type="common">Halobacterium volcanii</name>
    <dbReference type="NCBI Taxonomy" id="2246"/>
    <lineage>
        <taxon>Archaea</taxon>
        <taxon>Methanobacteriati</taxon>
        <taxon>Methanobacteriota</taxon>
        <taxon>Stenosarchaea group</taxon>
        <taxon>Halobacteria</taxon>
        <taxon>Halobacteriales</taxon>
        <taxon>Haloferacaceae</taxon>
        <taxon>Haloferax</taxon>
    </lineage>
</organism>
<reference evidence="2" key="2">
    <citation type="submission" date="2019-12" db="EMBL/GenBank/DDBJ databases">
        <title>Haloferax alexandrinus strain pws11.</title>
        <authorList>
            <person name="Verma D.K."/>
            <person name="Gopal K."/>
            <person name="Prasad E.S."/>
        </authorList>
    </citation>
    <scope>NUCLEOTIDE SEQUENCE</scope>
    <source>
        <strain evidence="2">Pws11</strain>
    </source>
</reference>
<evidence type="ECO:0000313" key="2">
    <source>
        <dbReference type="EMBL" id="NLV04244.1"/>
    </source>
</evidence>
<evidence type="ECO:0008006" key="5">
    <source>
        <dbReference type="Google" id="ProtNLM"/>
    </source>
</evidence>
<reference evidence="3 4" key="1">
    <citation type="submission" date="2019-07" db="EMBL/GenBank/DDBJ databases">
        <title>Draft genome sequence of Haloferax volcanii SS0101, isolated from salt farm in Samut Sakhon, Thailand.</title>
        <authorList>
            <person name="Wanthongcharoen S."/>
            <person name="Yamprayoonswat W."/>
            <person name="Ruangsuj P."/>
            <person name="Thongpramul N."/>
            <person name="Jumpathong W."/>
            <person name="Sittihan S."/>
            <person name="Kanjanavas P."/>
            <person name="Yasawong M."/>
        </authorList>
    </citation>
    <scope>NUCLEOTIDE SEQUENCE [LARGE SCALE GENOMIC DNA]</scope>
    <source>
        <strain evidence="3 4">SS0101</strain>
    </source>
</reference>
<dbReference type="GeneID" id="300252129"/>
<dbReference type="EMBL" id="WOWC01000001">
    <property type="protein sequence ID" value="NLV04244.1"/>
    <property type="molecule type" value="Genomic_DNA"/>
</dbReference>
<name>A0A558GBH5_HALVO</name>
<evidence type="ECO:0000313" key="3">
    <source>
        <dbReference type="EMBL" id="TVT95114.1"/>
    </source>
</evidence>
<accession>A0A847U074</accession>
<feature type="compositionally biased region" description="Basic and acidic residues" evidence="1">
    <location>
        <begin position="280"/>
        <end position="292"/>
    </location>
</feature>
<comment type="caution">
    <text evidence="3">The sequence shown here is derived from an EMBL/GenBank/DDBJ whole genome shotgun (WGS) entry which is preliminary data.</text>
</comment>